<dbReference type="InterPro" id="IPR000793">
    <property type="entry name" value="ATP_synth_asu_C"/>
</dbReference>
<reference evidence="2" key="1">
    <citation type="submission" date="2019-08" db="EMBL/GenBank/DDBJ databases">
        <authorList>
            <person name="Kucharzyk K."/>
            <person name="Murdoch R.W."/>
            <person name="Higgins S."/>
            <person name="Loffler F."/>
        </authorList>
    </citation>
    <scope>NUCLEOTIDE SEQUENCE</scope>
</reference>
<name>A0A645GE24_9ZZZZ</name>
<dbReference type="Pfam" id="PF00306">
    <property type="entry name" value="ATP-synt_ab_C"/>
    <property type="match status" value="1"/>
</dbReference>
<dbReference type="PANTHER" id="PTHR48082">
    <property type="entry name" value="ATP SYNTHASE SUBUNIT ALPHA, MITOCHONDRIAL"/>
    <property type="match status" value="1"/>
</dbReference>
<dbReference type="InterPro" id="IPR005294">
    <property type="entry name" value="ATP_synth_F1_asu"/>
</dbReference>
<accession>A0A645GE24</accession>
<dbReference type="Gene3D" id="1.20.150.20">
    <property type="entry name" value="ATP synthase alpha/beta chain, C-terminal domain"/>
    <property type="match status" value="1"/>
</dbReference>
<dbReference type="CDD" id="cd18113">
    <property type="entry name" value="ATP-synt_F1_alpha_C"/>
    <property type="match status" value="1"/>
</dbReference>
<dbReference type="PANTHER" id="PTHR48082:SF2">
    <property type="entry name" value="ATP SYNTHASE SUBUNIT ALPHA, MITOCHONDRIAL"/>
    <property type="match status" value="1"/>
</dbReference>
<protein>
    <submittedName>
        <fullName evidence="2">ATP synthase subunit alpha</fullName>
    </submittedName>
</protein>
<proteinExistence type="predicted"/>
<evidence type="ECO:0000259" key="1">
    <source>
        <dbReference type="Pfam" id="PF00306"/>
    </source>
</evidence>
<dbReference type="SUPFAM" id="SSF47917">
    <property type="entry name" value="C-terminal domain of alpha and beta subunits of F1 ATP synthase"/>
    <property type="match status" value="1"/>
</dbReference>
<dbReference type="AlphaFoldDB" id="A0A645GE24"/>
<evidence type="ECO:0000313" key="2">
    <source>
        <dbReference type="EMBL" id="MPN24262.1"/>
    </source>
</evidence>
<dbReference type="GO" id="GO:0046933">
    <property type="term" value="F:proton-transporting ATP synthase activity, rotational mechanism"/>
    <property type="evidence" value="ECO:0007669"/>
    <property type="project" value="InterPro"/>
</dbReference>
<dbReference type="InterPro" id="IPR038376">
    <property type="entry name" value="ATP_synth_asu_C_sf"/>
</dbReference>
<dbReference type="GO" id="GO:0005524">
    <property type="term" value="F:ATP binding"/>
    <property type="evidence" value="ECO:0007669"/>
    <property type="project" value="TreeGrafter"/>
</dbReference>
<dbReference type="GO" id="GO:0043531">
    <property type="term" value="F:ADP binding"/>
    <property type="evidence" value="ECO:0007669"/>
    <property type="project" value="TreeGrafter"/>
</dbReference>
<dbReference type="EMBL" id="VSSQ01073061">
    <property type="protein sequence ID" value="MPN24262.1"/>
    <property type="molecule type" value="Genomic_DNA"/>
</dbReference>
<comment type="caution">
    <text evidence="2">The sequence shown here is derived from an EMBL/GenBank/DDBJ whole genome shotgun (WGS) entry which is preliminary data.</text>
</comment>
<gene>
    <name evidence="2" type="primary">atpA_50</name>
    <name evidence="2" type="ORF">SDC9_171657</name>
</gene>
<sequence length="87" mass="10015">MEILKQPQYAPVKVEHQVMIIYAATNRYLADVPVEEIKDFEKGLYEFMDTHYPEVGKAIKSTGKLEPETEEQLKAAILKFKSTRIKG</sequence>
<organism evidence="2">
    <name type="scientific">bioreactor metagenome</name>
    <dbReference type="NCBI Taxonomy" id="1076179"/>
    <lineage>
        <taxon>unclassified sequences</taxon>
        <taxon>metagenomes</taxon>
        <taxon>ecological metagenomes</taxon>
    </lineage>
</organism>
<dbReference type="GO" id="GO:0045259">
    <property type="term" value="C:proton-transporting ATP synthase complex"/>
    <property type="evidence" value="ECO:0007669"/>
    <property type="project" value="InterPro"/>
</dbReference>
<feature type="domain" description="ATP synthase alpha subunit C-terminal" evidence="1">
    <location>
        <begin position="1"/>
        <end position="80"/>
    </location>
</feature>